<dbReference type="AlphaFoldDB" id="A0A0E9UIU9"/>
<protein>
    <submittedName>
        <fullName evidence="1">Uncharacterized protein</fullName>
    </submittedName>
</protein>
<evidence type="ECO:0000313" key="1">
    <source>
        <dbReference type="EMBL" id="JAH65195.1"/>
    </source>
</evidence>
<sequence length="53" mass="5623">MAFRQTQHAAEVLEISAAGPVFLSLPSNPITVCPRSRVRFTVVTLGPAISMPG</sequence>
<reference evidence="1" key="1">
    <citation type="submission" date="2014-11" db="EMBL/GenBank/DDBJ databases">
        <authorList>
            <person name="Amaro Gonzalez C."/>
        </authorList>
    </citation>
    <scope>NUCLEOTIDE SEQUENCE</scope>
</reference>
<proteinExistence type="predicted"/>
<name>A0A0E9UIU9_ANGAN</name>
<accession>A0A0E9UIU9</accession>
<reference evidence="1" key="2">
    <citation type="journal article" date="2015" name="Fish Shellfish Immunol.">
        <title>Early steps in the European eel (Anguilla anguilla)-Vibrio vulnificus interaction in the gills: Role of the RtxA13 toxin.</title>
        <authorList>
            <person name="Callol A."/>
            <person name="Pajuelo D."/>
            <person name="Ebbesson L."/>
            <person name="Teles M."/>
            <person name="MacKenzie S."/>
            <person name="Amaro C."/>
        </authorList>
    </citation>
    <scope>NUCLEOTIDE SEQUENCE</scope>
</reference>
<organism evidence="1">
    <name type="scientific">Anguilla anguilla</name>
    <name type="common">European freshwater eel</name>
    <name type="synonym">Muraena anguilla</name>
    <dbReference type="NCBI Taxonomy" id="7936"/>
    <lineage>
        <taxon>Eukaryota</taxon>
        <taxon>Metazoa</taxon>
        <taxon>Chordata</taxon>
        <taxon>Craniata</taxon>
        <taxon>Vertebrata</taxon>
        <taxon>Euteleostomi</taxon>
        <taxon>Actinopterygii</taxon>
        <taxon>Neopterygii</taxon>
        <taxon>Teleostei</taxon>
        <taxon>Anguilliformes</taxon>
        <taxon>Anguillidae</taxon>
        <taxon>Anguilla</taxon>
    </lineage>
</organism>
<dbReference type="EMBL" id="GBXM01043382">
    <property type="protein sequence ID" value="JAH65195.1"/>
    <property type="molecule type" value="Transcribed_RNA"/>
</dbReference>